<dbReference type="PROSITE" id="PS50885">
    <property type="entry name" value="HAMP"/>
    <property type="match status" value="1"/>
</dbReference>
<proteinExistence type="predicted"/>
<evidence type="ECO:0000313" key="15">
    <source>
        <dbReference type="Proteomes" id="UP000781958"/>
    </source>
</evidence>
<sequence length="488" mass="52319">MIAVVAPVLRLLRTTPFRLALLYLGLFVLSVSVILLILYRTTAGFLEREIGETIALEVAGLQDQYRGNGLRGLVDAVRDRSVASHTNSIYLLTTPSGSILAGNLNAWPDVQPGAGGWSHFKVSDYGGTDARPSTAMAVAFTLPGQFRLLVGRDMSELDQLRKRLMESLRWVFAVTVVLGVGGGLLLARGAMHRIELINRTTRQIMAGDLTGRVPRGGGGDEIDRLAGNLNAMLDQIERLMTGMRQVTESVAHDLRTPLSRLRARVELALIRDTDDPEVYRTVLQDTITEADRLLATFTALLSIAEAESGAKRTDLEPVSLSEVVRLAADLYEPVAEEKGQTLTTEIRADATVRGNEQLLAQAVANLLDNAIKYTPEGGHISLLLEGAGHGEAARVTVADSGSGIPPDMRDKVLERFVRLDTARASPGNGLGLSLVDAVARLHGARLELEDNQPGLRISLIFPADTAPQTAGPQRAVVAKGGTIAASPG</sequence>
<dbReference type="PRINTS" id="PR00344">
    <property type="entry name" value="BCTRLSENSOR"/>
</dbReference>
<keyword evidence="5" id="KW-0808">Transferase</keyword>
<dbReference type="EMBL" id="JAGINP010000005">
    <property type="protein sequence ID" value="MBP2292004.1"/>
    <property type="molecule type" value="Genomic_DNA"/>
</dbReference>
<keyword evidence="10 11" id="KW-0472">Membrane</keyword>
<accession>A0ABS4SHF4</accession>
<dbReference type="SUPFAM" id="SSF47384">
    <property type="entry name" value="Homodimeric domain of signal transducing histidine kinase"/>
    <property type="match status" value="1"/>
</dbReference>
<protein>
    <recommendedName>
        <fullName evidence="3">histidine kinase</fullName>
        <ecNumber evidence="3">2.7.13.3</ecNumber>
    </recommendedName>
</protein>
<gene>
    <name evidence="14" type="ORF">J2851_001765</name>
</gene>
<evidence type="ECO:0000256" key="10">
    <source>
        <dbReference type="ARBA" id="ARBA00023136"/>
    </source>
</evidence>
<dbReference type="EC" id="2.7.13.3" evidence="3"/>
<evidence type="ECO:0000256" key="5">
    <source>
        <dbReference type="ARBA" id="ARBA00022679"/>
    </source>
</evidence>
<keyword evidence="6 11" id="KW-0812">Transmembrane</keyword>
<dbReference type="PROSITE" id="PS50109">
    <property type="entry name" value="HIS_KIN"/>
    <property type="match status" value="1"/>
</dbReference>
<evidence type="ECO:0000259" key="12">
    <source>
        <dbReference type="PROSITE" id="PS50109"/>
    </source>
</evidence>
<comment type="subcellular location">
    <subcellularLocation>
        <location evidence="2">Membrane</location>
    </subcellularLocation>
</comment>
<evidence type="ECO:0000313" key="14">
    <source>
        <dbReference type="EMBL" id="MBP2292004.1"/>
    </source>
</evidence>
<dbReference type="SMART" id="SM00304">
    <property type="entry name" value="HAMP"/>
    <property type="match status" value="1"/>
</dbReference>
<dbReference type="Gene3D" id="3.30.565.10">
    <property type="entry name" value="Histidine kinase-like ATPase, C-terminal domain"/>
    <property type="match status" value="1"/>
</dbReference>
<dbReference type="GO" id="GO:0016301">
    <property type="term" value="F:kinase activity"/>
    <property type="evidence" value="ECO:0007669"/>
    <property type="project" value="UniProtKB-KW"/>
</dbReference>
<keyword evidence="15" id="KW-1185">Reference proteome</keyword>
<dbReference type="SUPFAM" id="SSF55874">
    <property type="entry name" value="ATPase domain of HSP90 chaperone/DNA topoisomerase II/histidine kinase"/>
    <property type="match status" value="1"/>
</dbReference>
<dbReference type="Proteomes" id="UP000781958">
    <property type="component" value="Unassembled WGS sequence"/>
</dbReference>
<evidence type="ECO:0000256" key="7">
    <source>
        <dbReference type="ARBA" id="ARBA00022777"/>
    </source>
</evidence>
<organism evidence="14 15">
    <name type="scientific">Azospirillum rugosum</name>
    <dbReference type="NCBI Taxonomy" id="416170"/>
    <lineage>
        <taxon>Bacteria</taxon>
        <taxon>Pseudomonadati</taxon>
        <taxon>Pseudomonadota</taxon>
        <taxon>Alphaproteobacteria</taxon>
        <taxon>Rhodospirillales</taxon>
        <taxon>Azospirillaceae</taxon>
        <taxon>Azospirillum</taxon>
    </lineage>
</organism>
<dbReference type="InterPro" id="IPR004358">
    <property type="entry name" value="Sig_transdc_His_kin-like_C"/>
</dbReference>
<comment type="catalytic activity">
    <reaction evidence="1">
        <text>ATP + protein L-histidine = ADP + protein N-phospho-L-histidine.</text>
        <dbReference type="EC" id="2.7.13.3"/>
    </reaction>
</comment>
<evidence type="ECO:0000256" key="6">
    <source>
        <dbReference type="ARBA" id="ARBA00022692"/>
    </source>
</evidence>
<dbReference type="InterPro" id="IPR003660">
    <property type="entry name" value="HAMP_dom"/>
</dbReference>
<reference evidence="14 15" key="1">
    <citation type="submission" date="2021-03" db="EMBL/GenBank/DDBJ databases">
        <title>Genomic Encyclopedia of Type Strains, Phase III (KMG-III): the genomes of soil and plant-associated and newly described type strains.</title>
        <authorList>
            <person name="Whitman W."/>
        </authorList>
    </citation>
    <scope>NUCLEOTIDE SEQUENCE [LARGE SCALE GENOMIC DNA]</scope>
    <source>
        <strain evidence="14 15">IMMIB AFH-6</strain>
    </source>
</reference>
<dbReference type="RefSeq" id="WP_307419326.1">
    <property type="nucleotide sequence ID" value="NZ_JAGINP010000005.1"/>
</dbReference>
<feature type="transmembrane region" description="Helical" evidence="11">
    <location>
        <begin position="170"/>
        <end position="191"/>
    </location>
</feature>
<keyword evidence="4" id="KW-0597">Phosphoprotein</keyword>
<dbReference type="InterPro" id="IPR036097">
    <property type="entry name" value="HisK_dim/P_sf"/>
</dbReference>
<evidence type="ECO:0000256" key="3">
    <source>
        <dbReference type="ARBA" id="ARBA00012438"/>
    </source>
</evidence>
<dbReference type="InterPro" id="IPR003661">
    <property type="entry name" value="HisK_dim/P_dom"/>
</dbReference>
<evidence type="ECO:0000256" key="2">
    <source>
        <dbReference type="ARBA" id="ARBA00004370"/>
    </source>
</evidence>
<dbReference type="SMART" id="SM00387">
    <property type="entry name" value="HATPase_c"/>
    <property type="match status" value="1"/>
</dbReference>
<dbReference type="InterPro" id="IPR003594">
    <property type="entry name" value="HATPase_dom"/>
</dbReference>
<evidence type="ECO:0000256" key="9">
    <source>
        <dbReference type="ARBA" id="ARBA00023012"/>
    </source>
</evidence>
<feature type="domain" description="Histidine kinase" evidence="12">
    <location>
        <begin position="249"/>
        <end position="465"/>
    </location>
</feature>
<dbReference type="Gene3D" id="6.10.340.10">
    <property type="match status" value="1"/>
</dbReference>
<dbReference type="Pfam" id="PF00672">
    <property type="entry name" value="HAMP"/>
    <property type="match status" value="1"/>
</dbReference>
<evidence type="ECO:0000259" key="13">
    <source>
        <dbReference type="PROSITE" id="PS50885"/>
    </source>
</evidence>
<dbReference type="Gene3D" id="1.10.287.130">
    <property type="match status" value="1"/>
</dbReference>
<name>A0ABS4SHF4_9PROT</name>
<keyword evidence="7 14" id="KW-0418">Kinase</keyword>
<dbReference type="InterPro" id="IPR036890">
    <property type="entry name" value="HATPase_C_sf"/>
</dbReference>
<dbReference type="InterPro" id="IPR050428">
    <property type="entry name" value="TCS_sensor_his_kinase"/>
</dbReference>
<dbReference type="Pfam" id="PF02518">
    <property type="entry name" value="HATPase_c"/>
    <property type="match status" value="1"/>
</dbReference>
<evidence type="ECO:0000256" key="8">
    <source>
        <dbReference type="ARBA" id="ARBA00022989"/>
    </source>
</evidence>
<dbReference type="InterPro" id="IPR005467">
    <property type="entry name" value="His_kinase_dom"/>
</dbReference>
<dbReference type="SMART" id="SM00388">
    <property type="entry name" value="HisKA"/>
    <property type="match status" value="1"/>
</dbReference>
<dbReference type="CDD" id="cd00082">
    <property type="entry name" value="HisKA"/>
    <property type="match status" value="1"/>
</dbReference>
<keyword evidence="8 11" id="KW-1133">Transmembrane helix</keyword>
<evidence type="ECO:0000256" key="11">
    <source>
        <dbReference type="SAM" id="Phobius"/>
    </source>
</evidence>
<feature type="domain" description="HAMP" evidence="13">
    <location>
        <begin position="188"/>
        <end position="241"/>
    </location>
</feature>
<dbReference type="CDD" id="cd06225">
    <property type="entry name" value="HAMP"/>
    <property type="match status" value="1"/>
</dbReference>
<evidence type="ECO:0000256" key="4">
    <source>
        <dbReference type="ARBA" id="ARBA00022553"/>
    </source>
</evidence>
<dbReference type="PANTHER" id="PTHR45436:SF8">
    <property type="entry name" value="HISTIDINE KINASE"/>
    <property type="match status" value="1"/>
</dbReference>
<keyword evidence="9" id="KW-0902">Two-component regulatory system</keyword>
<dbReference type="SUPFAM" id="SSF158472">
    <property type="entry name" value="HAMP domain-like"/>
    <property type="match status" value="1"/>
</dbReference>
<dbReference type="PANTHER" id="PTHR45436">
    <property type="entry name" value="SENSOR HISTIDINE KINASE YKOH"/>
    <property type="match status" value="1"/>
</dbReference>
<comment type="caution">
    <text evidence="14">The sequence shown here is derived from an EMBL/GenBank/DDBJ whole genome shotgun (WGS) entry which is preliminary data.</text>
</comment>
<evidence type="ECO:0000256" key="1">
    <source>
        <dbReference type="ARBA" id="ARBA00000085"/>
    </source>
</evidence>
<dbReference type="Pfam" id="PF00512">
    <property type="entry name" value="HisKA"/>
    <property type="match status" value="1"/>
</dbReference>
<feature type="transmembrane region" description="Helical" evidence="11">
    <location>
        <begin position="20"/>
        <end position="39"/>
    </location>
</feature>